<proteinExistence type="predicted"/>
<dbReference type="AlphaFoldDB" id="A0A165D5S1"/>
<feature type="non-terminal residue" evidence="1">
    <location>
        <position position="1"/>
    </location>
</feature>
<evidence type="ECO:0008006" key="3">
    <source>
        <dbReference type="Google" id="ProtNLM"/>
    </source>
</evidence>
<keyword evidence="2" id="KW-1185">Reference proteome</keyword>
<evidence type="ECO:0000313" key="2">
    <source>
        <dbReference type="Proteomes" id="UP000076871"/>
    </source>
</evidence>
<evidence type="ECO:0000313" key="1">
    <source>
        <dbReference type="EMBL" id="KZT04201.1"/>
    </source>
</evidence>
<dbReference type="InterPro" id="IPR027417">
    <property type="entry name" value="P-loop_NTPase"/>
</dbReference>
<protein>
    <recommendedName>
        <fullName evidence="3">Helicase ATP-binding domain-containing protein</fullName>
    </recommendedName>
</protein>
<gene>
    <name evidence="1" type="ORF">LAESUDRAFT_620716</name>
</gene>
<organism evidence="1 2">
    <name type="scientific">Laetiporus sulphureus 93-53</name>
    <dbReference type="NCBI Taxonomy" id="1314785"/>
    <lineage>
        <taxon>Eukaryota</taxon>
        <taxon>Fungi</taxon>
        <taxon>Dikarya</taxon>
        <taxon>Basidiomycota</taxon>
        <taxon>Agaricomycotina</taxon>
        <taxon>Agaricomycetes</taxon>
        <taxon>Polyporales</taxon>
        <taxon>Laetiporus</taxon>
    </lineage>
</organism>
<feature type="non-terminal residue" evidence="1">
    <location>
        <position position="51"/>
    </location>
</feature>
<accession>A0A165D5S1</accession>
<reference evidence="1 2" key="1">
    <citation type="journal article" date="2016" name="Mol. Biol. Evol.">
        <title>Comparative Genomics of Early-Diverging Mushroom-Forming Fungi Provides Insights into the Origins of Lignocellulose Decay Capabilities.</title>
        <authorList>
            <person name="Nagy L.G."/>
            <person name="Riley R."/>
            <person name="Tritt A."/>
            <person name="Adam C."/>
            <person name="Daum C."/>
            <person name="Floudas D."/>
            <person name="Sun H."/>
            <person name="Yadav J.S."/>
            <person name="Pangilinan J."/>
            <person name="Larsson K.H."/>
            <person name="Matsuura K."/>
            <person name="Barry K."/>
            <person name="Labutti K."/>
            <person name="Kuo R."/>
            <person name="Ohm R.A."/>
            <person name="Bhattacharya S.S."/>
            <person name="Shirouzu T."/>
            <person name="Yoshinaga Y."/>
            <person name="Martin F.M."/>
            <person name="Grigoriev I.V."/>
            <person name="Hibbett D.S."/>
        </authorList>
    </citation>
    <scope>NUCLEOTIDE SEQUENCE [LARGE SCALE GENOMIC DNA]</scope>
    <source>
        <strain evidence="1 2">93-53</strain>
    </source>
</reference>
<dbReference type="Proteomes" id="UP000076871">
    <property type="component" value="Unassembled WGS sequence"/>
</dbReference>
<name>A0A165D5S1_9APHY</name>
<dbReference type="EMBL" id="KV427638">
    <property type="protein sequence ID" value="KZT04201.1"/>
    <property type="molecule type" value="Genomic_DNA"/>
</dbReference>
<sequence>EAHCVSQWGDKFRKIFAELGRLRSLAPLHVPFLATSATLPPLVLDEIRLKL</sequence>
<dbReference type="GeneID" id="63820298"/>
<dbReference type="Gene3D" id="3.40.50.300">
    <property type="entry name" value="P-loop containing nucleotide triphosphate hydrolases"/>
    <property type="match status" value="1"/>
</dbReference>
<dbReference type="RefSeq" id="XP_040761941.1">
    <property type="nucleotide sequence ID" value="XM_040903267.1"/>
</dbReference>
<dbReference type="OrthoDB" id="2499463at2759"/>
<dbReference type="InParanoid" id="A0A165D5S1"/>
<dbReference type="SUPFAM" id="SSF52540">
    <property type="entry name" value="P-loop containing nucleoside triphosphate hydrolases"/>
    <property type="match status" value="1"/>
</dbReference>